<comment type="caution">
    <text evidence="3">The sequence shown here is derived from an EMBL/GenBank/DDBJ whole genome shotgun (WGS) entry which is preliminary data.</text>
</comment>
<dbReference type="AlphaFoldDB" id="A0A6G0SAW0"/>
<organism evidence="3 4">
    <name type="scientific">Phytophthora fragariae</name>
    <dbReference type="NCBI Taxonomy" id="53985"/>
    <lineage>
        <taxon>Eukaryota</taxon>
        <taxon>Sar</taxon>
        <taxon>Stramenopiles</taxon>
        <taxon>Oomycota</taxon>
        <taxon>Peronosporomycetes</taxon>
        <taxon>Peronosporales</taxon>
        <taxon>Peronosporaceae</taxon>
        <taxon>Phytophthora</taxon>
    </lineage>
</organism>
<evidence type="ECO:0000256" key="2">
    <source>
        <dbReference type="SAM" id="SignalP"/>
    </source>
</evidence>
<keyword evidence="2" id="KW-0732">Signal</keyword>
<evidence type="ECO:0000256" key="1">
    <source>
        <dbReference type="SAM" id="MobiDB-lite"/>
    </source>
</evidence>
<evidence type="ECO:0000313" key="4">
    <source>
        <dbReference type="Proteomes" id="UP000486351"/>
    </source>
</evidence>
<feature type="signal peptide" evidence="2">
    <location>
        <begin position="1"/>
        <end position="15"/>
    </location>
</feature>
<sequence length="68" mass="7077">MHLLTLVASAPCASTLPIPAPTSRKTSRSVNGPNSSIMTAIPDDNSPRVIAHSTSMLTHILGANVIEN</sequence>
<evidence type="ECO:0008006" key="5">
    <source>
        <dbReference type="Google" id="ProtNLM"/>
    </source>
</evidence>
<proteinExistence type="predicted"/>
<accession>A0A6G0SAW0</accession>
<feature type="region of interest" description="Disordered" evidence="1">
    <location>
        <begin position="14"/>
        <end position="45"/>
    </location>
</feature>
<name>A0A6G0SAW0_9STRA</name>
<dbReference type="Proteomes" id="UP000486351">
    <property type="component" value="Unassembled WGS sequence"/>
</dbReference>
<feature type="compositionally biased region" description="Polar residues" evidence="1">
    <location>
        <begin position="28"/>
        <end position="38"/>
    </location>
</feature>
<evidence type="ECO:0000313" key="3">
    <source>
        <dbReference type="EMBL" id="KAE9353836.1"/>
    </source>
</evidence>
<protein>
    <recommendedName>
        <fullName evidence="5">RxLR effector protein</fullName>
    </recommendedName>
</protein>
<feature type="chain" id="PRO_5026161114" description="RxLR effector protein" evidence="2">
    <location>
        <begin position="16"/>
        <end position="68"/>
    </location>
</feature>
<dbReference type="EMBL" id="QXFY01000169">
    <property type="protein sequence ID" value="KAE9353836.1"/>
    <property type="molecule type" value="Genomic_DNA"/>
</dbReference>
<reference evidence="3 4" key="1">
    <citation type="submission" date="2018-09" db="EMBL/GenBank/DDBJ databases">
        <title>Genomic investigation of the strawberry pathogen Phytophthora fragariae indicates pathogenicity is determined by transcriptional variation in three key races.</title>
        <authorList>
            <person name="Adams T.M."/>
            <person name="Armitage A.D."/>
            <person name="Sobczyk M.K."/>
            <person name="Bates H.J."/>
            <person name="Dunwell J.M."/>
            <person name="Nellist C.F."/>
            <person name="Harrison R.J."/>
        </authorList>
    </citation>
    <scope>NUCLEOTIDE SEQUENCE [LARGE SCALE GENOMIC DNA]</scope>
    <source>
        <strain evidence="3 4">NOV-77</strain>
    </source>
</reference>
<gene>
    <name evidence="3" type="ORF">PF008_g4813</name>
</gene>